<evidence type="ECO:0000313" key="5">
    <source>
        <dbReference type="Proteomes" id="UP000800200"/>
    </source>
</evidence>
<gene>
    <name evidence="4" type="ORF">K469DRAFT_700756</name>
</gene>
<evidence type="ECO:0000313" key="4">
    <source>
        <dbReference type="EMBL" id="KAF2189548.1"/>
    </source>
</evidence>
<keyword evidence="3" id="KW-0472">Membrane</keyword>
<keyword evidence="3" id="KW-1133">Transmembrane helix</keyword>
<evidence type="ECO:0000256" key="1">
    <source>
        <dbReference type="SAM" id="Coils"/>
    </source>
</evidence>
<protein>
    <submittedName>
        <fullName evidence="4">Uncharacterized protein</fullName>
    </submittedName>
</protein>
<feature type="transmembrane region" description="Helical" evidence="3">
    <location>
        <begin position="103"/>
        <end position="125"/>
    </location>
</feature>
<evidence type="ECO:0000256" key="3">
    <source>
        <dbReference type="SAM" id="Phobius"/>
    </source>
</evidence>
<name>A0A6A6EFX8_9PEZI</name>
<keyword evidence="1" id="KW-0175">Coiled coil</keyword>
<proteinExistence type="predicted"/>
<keyword evidence="5" id="KW-1185">Reference proteome</keyword>
<sequence length="209" mass="22329">MATRVQTLVLQPSAPPPGQLPTTLVTFLRTVTGATFSLSTTSTTSRRSRSTSSWSGFKLFPTTETSSTSIEEVTRTVAPSAFATSVPNPPSQSRGGSVATARVLGLVIGSVFAVVISIVIILFILGKMGKLGKLEDSNPYIARWKKAIATERLAKKQAEENMPELNSKVKSVHELPTKANIPEIDGKEIVREPQAAKPGRRGSLEIGRG</sequence>
<feature type="region of interest" description="Disordered" evidence="2">
    <location>
        <begin position="186"/>
        <end position="209"/>
    </location>
</feature>
<dbReference type="AlphaFoldDB" id="A0A6A6EFX8"/>
<evidence type="ECO:0000256" key="2">
    <source>
        <dbReference type="SAM" id="MobiDB-lite"/>
    </source>
</evidence>
<dbReference type="EMBL" id="ML994620">
    <property type="protein sequence ID" value="KAF2189548.1"/>
    <property type="molecule type" value="Genomic_DNA"/>
</dbReference>
<reference evidence="4" key="1">
    <citation type="journal article" date="2020" name="Stud. Mycol.">
        <title>101 Dothideomycetes genomes: a test case for predicting lifestyles and emergence of pathogens.</title>
        <authorList>
            <person name="Haridas S."/>
            <person name="Albert R."/>
            <person name="Binder M."/>
            <person name="Bloem J."/>
            <person name="Labutti K."/>
            <person name="Salamov A."/>
            <person name="Andreopoulos B."/>
            <person name="Baker S."/>
            <person name="Barry K."/>
            <person name="Bills G."/>
            <person name="Bluhm B."/>
            <person name="Cannon C."/>
            <person name="Castanera R."/>
            <person name="Culley D."/>
            <person name="Daum C."/>
            <person name="Ezra D."/>
            <person name="Gonzalez J."/>
            <person name="Henrissat B."/>
            <person name="Kuo A."/>
            <person name="Liang C."/>
            <person name="Lipzen A."/>
            <person name="Lutzoni F."/>
            <person name="Magnuson J."/>
            <person name="Mondo S."/>
            <person name="Nolan M."/>
            <person name="Ohm R."/>
            <person name="Pangilinan J."/>
            <person name="Park H.-J."/>
            <person name="Ramirez L."/>
            <person name="Alfaro M."/>
            <person name="Sun H."/>
            <person name="Tritt A."/>
            <person name="Yoshinaga Y."/>
            <person name="Zwiers L.-H."/>
            <person name="Turgeon B."/>
            <person name="Goodwin S."/>
            <person name="Spatafora J."/>
            <person name="Crous P."/>
            <person name="Grigoriev I."/>
        </authorList>
    </citation>
    <scope>NUCLEOTIDE SEQUENCE</scope>
    <source>
        <strain evidence="4">CBS 207.26</strain>
    </source>
</reference>
<dbReference type="Proteomes" id="UP000800200">
    <property type="component" value="Unassembled WGS sequence"/>
</dbReference>
<organism evidence="4 5">
    <name type="scientific">Zopfia rhizophila CBS 207.26</name>
    <dbReference type="NCBI Taxonomy" id="1314779"/>
    <lineage>
        <taxon>Eukaryota</taxon>
        <taxon>Fungi</taxon>
        <taxon>Dikarya</taxon>
        <taxon>Ascomycota</taxon>
        <taxon>Pezizomycotina</taxon>
        <taxon>Dothideomycetes</taxon>
        <taxon>Dothideomycetes incertae sedis</taxon>
        <taxon>Zopfiaceae</taxon>
        <taxon>Zopfia</taxon>
    </lineage>
</organism>
<keyword evidence="3" id="KW-0812">Transmembrane</keyword>
<feature type="coiled-coil region" evidence="1">
    <location>
        <begin position="141"/>
        <end position="175"/>
    </location>
</feature>
<accession>A0A6A6EFX8</accession>